<name>A0A8J7ID90_9RHOB</name>
<reference evidence="1" key="1">
    <citation type="submission" date="2020-10" db="EMBL/GenBank/DDBJ databases">
        <title>Paenihalocynthiibacter styelae gen. nov., sp. nov., isolated from stalked sea squirt Styela clava.</title>
        <authorList>
            <person name="Kim Y.-O."/>
            <person name="Yoon J.-H."/>
        </authorList>
    </citation>
    <scope>NUCLEOTIDE SEQUENCE</scope>
    <source>
        <strain evidence="1">MYP1-1</strain>
    </source>
</reference>
<gene>
    <name evidence="1" type="ORF">H1D41_01910</name>
</gene>
<dbReference type="EMBL" id="JADCKQ010000001">
    <property type="protein sequence ID" value="MBI1492387.1"/>
    <property type="molecule type" value="Genomic_DNA"/>
</dbReference>
<proteinExistence type="predicted"/>
<comment type="caution">
    <text evidence="1">The sequence shown here is derived from an EMBL/GenBank/DDBJ whole genome shotgun (WGS) entry which is preliminary data.</text>
</comment>
<evidence type="ECO:0000313" key="2">
    <source>
        <dbReference type="Proteomes" id="UP000640583"/>
    </source>
</evidence>
<dbReference type="AlphaFoldDB" id="A0A8J7ID90"/>
<protein>
    <recommendedName>
        <fullName evidence="3">Pentapeptide repeat-containing protein</fullName>
    </recommendedName>
</protein>
<sequence>MVAHIENLLTPDCENCQALCCVALAIDKGPEFALDKPAGMPCPNLRTDHRCKIHENLTDLGFGGCVRYSCLGAGQWVSALYGRETWRANPQNARPMMDDFATAREMRAALELLIAAARLPLPDALEEERQALITTITPGPEESRAALARWPETTKPRHQAFLVSLRAVVSH</sequence>
<accession>A0A8J7ID90</accession>
<dbReference type="Proteomes" id="UP000640583">
    <property type="component" value="Unassembled WGS sequence"/>
</dbReference>
<dbReference type="RefSeq" id="WP_228847310.1">
    <property type="nucleotide sequence ID" value="NZ_JADCKQ010000001.1"/>
</dbReference>
<keyword evidence="2" id="KW-1185">Reference proteome</keyword>
<organism evidence="1 2">
    <name type="scientific">Halocynthiibacter styelae</name>
    <dbReference type="NCBI Taxonomy" id="2761955"/>
    <lineage>
        <taxon>Bacteria</taxon>
        <taxon>Pseudomonadati</taxon>
        <taxon>Pseudomonadota</taxon>
        <taxon>Alphaproteobacteria</taxon>
        <taxon>Rhodobacterales</taxon>
        <taxon>Paracoccaceae</taxon>
        <taxon>Halocynthiibacter</taxon>
    </lineage>
</organism>
<evidence type="ECO:0000313" key="1">
    <source>
        <dbReference type="EMBL" id="MBI1492387.1"/>
    </source>
</evidence>
<evidence type="ECO:0008006" key="3">
    <source>
        <dbReference type="Google" id="ProtNLM"/>
    </source>
</evidence>